<comment type="subcellular location">
    <subcellularLocation>
        <location evidence="1">Cell membrane</location>
        <topology evidence="1">Multi-pass membrane protein</topology>
    </subcellularLocation>
</comment>
<dbReference type="PROSITE" id="PS50262">
    <property type="entry name" value="G_PROTEIN_RECEP_F1_2"/>
    <property type="match status" value="1"/>
</dbReference>
<dbReference type="Gene3D" id="1.20.1070.10">
    <property type="entry name" value="Rhodopsin 7-helix transmembrane proteins"/>
    <property type="match status" value="1"/>
</dbReference>
<evidence type="ECO:0000256" key="5">
    <source>
        <dbReference type="ARBA" id="ARBA00023040"/>
    </source>
</evidence>
<proteinExistence type="predicted"/>
<keyword evidence="8" id="KW-0807">Transducer</keyword>
<evidence type="ECO:0000256" key="4">
    <source>
        <dbReference type="ARBA" id="ARBA00022989"/>
    </source>
</evidence>
<protein>
    <submittedName>
        <fullName evidence="12">G_PROTEIN_RECEP_F1_2 domain-containing protein</fullName>
    </submittedName>
</protein>
<evidence type="ECO:0000313" key="12">
    <source>
        <dbReference type="WBParaSite" id="SMUV_0000519301-mRNA-1"/>
    </source>
</evidence>
<dbReference type="PANTHER" id="PTHR24247:SF191">
    <property type="entry name" value="MUSCARINIC ACETYLCHOLINE RECEPTOR, B-TYPE, ISOFORM A"/>
    <property type="match status" value="1"/>
</dbReference>
<dbReference type="PANTHER" id="PTHR24247">
    <property type="entry name" value="5-HYDROXYTRYPTAMINE RECEPTOR"/>
    <property type="match status" value="1"/>
</dbReference>
<sequence length="145" mass="15082">MAYINETAVAAVTPLIGLNVGEIFVATTTVTASRTVTAAATTATVATAATTALYSNSTLNVSYINDTPAGAGAAAATIFAVDSTDSHEFVLTWGTGFWIIIMAILSVITVVGNLAVLLSYYIDTNIRQPSNYFIFSLAVSDLMSN</sequence>
<keyword evidence="11" id="KW-1185">Reference proteome</keyword>
<evidence type="ECO:0000256" key="2">
    <source>
        <dbReference type="ARBA" id="ARBA00022475"/>
    </source>
</evidence>
<dbReference type="GO" id="GO:0016907">
    <property type="term" value="F:G protein-coupled acetylcholine receptor activity"/>
    <property type="evidence" value="ECO:0007669"/>
    <property type="project" value="TreeGrafter"/>
</dbReference>
<reference evidence="12" key="1">
    <citation type="submission" date="2017-02" db="UniProtKB">
        <authorList>
            <consortium name="WormBaseParasite"/>
        </authorList>
    </citation>
    <scope>IDENTIFICATION</scope>
</reference>
<name>A0A0N5AL02_9BILA</name>
<dbReference type="PRINTS" id="PR00237">
    <property type="entry name" value="GPCRRHODOPSN"/>
</dbReference>
<dbReference type="GO" id="GO:0045202">
    <property type="term" value="C:synapse"/>
    <property type="evidence" value="ECO:0007669"/>
    <property type="project" value="TreeGrafter"/>
</dbReference>
<dbReference type="GO" id="GO:0004993">
    <property type="term" value="F:G protein-coupled serotonin receptor activity"/>
    <property type="evidence" value="ECO:0007669"/>
    <property type="project" value="TreeGrafter"/>
</dbReference>
<dbReference type="WBParaSite" id="SMUV_0000519301-mRNA-1">
    <property type="protein sequence ID" value="SMUV_0000519301-mRNA-1"/>
    <property type="gene ID" value="SMUV_0000519301"/>
</dbReference>
<dbReference type="SUPFAM" id="SSF81321">
    <property type="entry name" value="Family A G protein-coupled receptor-like"/>
    <property type="match status" value="1"/>
</dbReference>
<keyword evidence="2" id="KW-1003">Cell membrane</keyword>
<evidence type="ECO:0000259" key="10">
    <source>
        <dbReference type="PROSITE" id="PS50262"/>
    </source>
</evidence>
<evidence type="ECO:0000256" key="1">
    <source>
        <dbReference type="ARBA" id="ARBA00004651"/>
    </source>
</evidence>
<dbReference type="GO" id="GO:0007187">
    <property type="term" value="P:G protein-coupled receptor signaling pathway, coupled to cyclic nucleotide second messenger"/>
    <property type="evidence" value="ECO:0007669"/>
    <property type="project" value="TreeGrafter"/>
</dbReference>
<evidence type="ECO:0000256" key="3">
    <source>
        <dbReference type="ARBA" id="ARBA00022692"/>
    </source>
</evidence>
<feature type="transmembrane region" description="Helical" evidence="9">
    <location>
        <begin position="97"/>
        <end position="122"/>
    </location>
</feature>
<dbReference type="InterPro" id="IPR000276">
    <property type="entry name" value="GPCR_Rhodpsn"/>
</dbReference>
<dbReference type="GO" id="GO:0007197">
    <property type="term" value="P:adenylate cyclase-inhibiting G protein-coupled acetylcholine receptor signaling pathway"/>
    <property type="evidence" value="ECO:0007669"/>
    <property type="project" value="TreeGrafter"/>
</dbReference>
<dbReference type="Proteomes" id="UP000046393">
    <property type="component" value="Unplaced"/>
</dbReference>
<keyword evidence="3 9" id="KW-0812">Transmembrane</keyword>
<keyword evidence="7" id="KW-0675">Receptor</keyword>
<evidence type="ECO:0000313" key="11">
    <source>
        <dbReference type="Proteomes" id="UP000046393"/>
    </source>
</evidence>
<keyword evidence="4 9" id="KW-1133">Transmembrane helix</keyword>
<evidence type="ECO:0000256" key="8">
    <source>
        <dbReference type="ARBA" id="ARBA00023224"/>
    </source>
</evidence>
<keyword evidence="5" id="KW-0297">G-protein coupled receptor</keyword>
<organism evidence="11 12">
    <name type="scientific">Syphacia muris</name>
    <dbReference type="NCBI Taxonomy" id="451379"/>
    <lineage>
        <taxon>Eukaryota</taxon>
        <taxon>Metazoa</taxon>
        <taxon>Ecdysozoa</taxon>
        <taxon>Nematoda</taxon>
        <taxon>Chromadorea</taxon>
        <taxon>Rhabditida</taxon>
        <taxon>Spirurina</taxon>
        <taxon>Oxyuridomorpha</taxon>
        <taxon>Oxyuroidea</taxon>
        <taxon>Oxyuridae</taxon>
        <taxon>Syphacia</taxon>
    </lineage>
</organism>
<dbReference type="InterPro" id="IPR017452">
    <property type="entry name" value="GPCR_Rhodpsn_7TM"/>
</dbReference>
<dbReference type="AlphaFoldDB" id="A0A0N5AL02"/>
<evidence type="ECO:0000256" key="6">
    <source>
        <dbReference type="ARBA" id="ARBA00023136"/>
    </source>
</evidence>
<dbReference type="GO" id="GO:0005886">
    <property type="term" value="C:plasma membrane"/>
    <property type="evidence" value="ECO:0007669"/>
    <property type="project" value="UniProtKB-SubCell"/>
</dbReference>
<accession>A0A0N5AL02</accession>
<keyword evidence="6 9" id="KW-0472">Membrane</keyword>
<evidence type="ECO:0000256" key="9">
    <source>
        <dbReference type="SAM" id="Phobius"/>
    </source>
</evidence>
<evidence type="ECO:0000256" key="7">
    <source>
        <dbReference type="ARBA" id="ARBA00023170"/>
    </source>
</evidence>
<dbReference type="GO" id="GO:0030425">
    <property type="term" value="C:dendrite"/>
    <property type="evidence" value="ECO:0007669"/>
    <property type="project" value="TreeGrafter"/>
</dbReference>
<dbReference type="STRING" id="451379.A0A0N5AL02"/>
<feature type="domain" description="G-protein coupled receptors family 1 profile" evidence="10">
    <location>
        <begin position="112"/>
        <end position="145"/>
    </location>
</feature>